<evidence type="ECO:0000259" key="1">
    <source>
        <dbReference type="Pfam" id="PF08955"/>
    </source>
</evidence>
<accession>A0ABY8IUC4</accession>
<protein>
    <submittedName>
        <fullName evidence="3">BofC C-terminal domain-containing protein</fullName>
    </submittedName>
</protein>
<keyword evidence="4" id="KW-1185">Reference proteome</keyword>
<reference evidence="3 4" key="1">
    <citation type="submission" date="2023-04" db="EMBL/GenBank/DDBJ databases">
        <title>Genome sequence of Halobacillus naozhouensis KACC 21980.</title>
        <authorList>
            <person name="Kim S."/>
            <person name="Heo J."/>
            <person name="Kwon S.-W."/>
        </authorList>
    </citation>
    <scope>NUCLEOTIDE SEQUENCE [LARGE SCALE GENOMIC DNA]</scope>
    <source>
        <strain evidence="3 4">KCTC 13234</strain>
    </source>
</reference>
<dbReference type="InterPro" id="IPR015050">
    <property type="entry name" value="BofC_C"/>
</dbReference>
<evidence type="ECO:0000313" key="3">
    <source>
        <dbReference type="EMBL" id="WFT73372.1"/>
    </source>
</evidence>
<dbReference type="EMBL" id="CP121671">
    <property type="protein sequence ID" value="WFT73372.1"/>
    <property type="molecule type" value="Genomic_DNA"/>
</dbReference>
<proteinExistence type="predicted"/>
<name>A0ABY8IUC4_9BACI</name>
<dbReference type="RefSeq" id="WP_283075385.1">
    <property type="nucleotide sequence ID" value="NZ_CP121671.1"/>
</dbReference>
<sequence>MFRWIYGVMLILSFTVWQVYGIDHETLTSEELPKQRSVERKAEMASSEPSHQEPVIFHVVTKKHYIDGVTEITEEQEVIWSMEDFWSKYRDWTIEEHKRENMVFSKQVNSISPITEQQGYFGVTKDGELAVFQGAPSKGNVMESFNPIPLKPLEAKSKLKLADGIKITSSEHFQQVISQLTNEEGL</sequence>
<dbReference type="InterPro" id="IPR038118">
    <property type="entry name" value="BOFC_N_sf"/>
</dbReference>
<evidence type="ECO:0000313" key="4">
    <source>
        <dbReference type="Proteomes" id="UP001221597"/>
    </source>
</evidence>
<dbReference type="InterPro" id="IPR015071">
    <property type="entry name" value="BOFC_N"/>
</dbReference>
<dbReference type="Pfam" id="PF08977">
    <property type="entry name" value="BOFC_N"/>
    <property type="match status" value="1"/>
</dbReference>
<gene>
    <name evidence="3" type="ORF">P9989_13320</name>
</gene>
<dbReference type="Pfam" id="PF08955">
    <property type="entry name" value="BofC_C"/>
    <property type="match status" value="1"/>
</dbReference>
<dbReference type="Gene3D" id="3.10.20.420">
    <property type="entry name" value="Bypass-of-forespore C, N-terminal domain"/>
    <property type="match status" value="1"/>
</dbReference>
<dbReference type="InterPro" id="IPR038117">
    <property type="entry name" value="BofC_C_sf"/>
</dbReference>
<evidence type="ECO:0000259" key="2">
    <source>
        <dbReference type="Pfam" id="PF08977"/>
    </source>
</evidence>
<dbReference type="Gene3D" id="3.30.70.1740">
    <property type="entry name" value="Bypass-of-forespore C, C-terminal domain"/>
    <property type="match status" value="1"/>
</dbReference>
<dbReference type="Proteomes" id="UP001221597">
    <property type="component" value="Chromosome"/>
</dbReference>
<feature type="domain" description="Bypass of forespore C C-terminal" evidence="1">
    <location>
        <begin position="110"/>
        <end position="180"/>
    </location>
</feature>
<feature type="domain" description="Bypass-of-forespore C N-terminal" evidence="2">
    <location>
        <begin position="58"/>
        <end position="107"/>
    </location>
</feature>
<organism evidence="3 4">
    <name type="scientific">Halobacillus naozhouensis</name>
    <dbReference type="NCBI Taxonomy" id="554880"/>
    <lineage>
        <taxon>Bacteria</taxon>
        <taxon>Bacillati</taxon>
        <taxon>Bacillota</taxon>
        <taxon>Bacilli</taxon>
        <taxon>Bacillales</taxon>
        <taxon>Bacillaceae</taxon>
        <taxon>Halobacillus</taxon>
    </lineage>
</organism>